<evidence type="ECO:0000313" key="1">
    <source>
        <dbReference type="EMBL" id="KAJ3078330.1"/>
    </source>
</evidence>
<feature type="non-terminal residue" evidence="1">
    <location>
        <position position="132"/>
    </location>
</feature>
<name>A0AAD5XAL1_9FUNG</name>
<accession>A0AAD5XAL1</accession>
<evidence type="ECO:0000313" key="2">
    <source>
        <dbReference type="Proteomes" id="UP001211907"/>
    </source>
</evidence>
<reference evidence="1" key="1">
    <citation type="submission" date="2020-05" db="EMBL/GenBank/DDBJ databases">
        <title>Phylogenomic resolution of chytrid fungi.</title>
        <authorList>
            <person name="Stajich J.E."/>
            <person name="Amses K."/>
            <person name="Simmons R."/>
            <person name="Seto K."/>
            <person name="Myers J."/>
            <person name="Bonds A."/>
            <person name="Quandt C.A."/>
            <person name="Barry K."/>
            <person name="Liu P."/>
            <person name="Grigoriev I."/>
            <person name="Longcore J.E."/>
            <person name="James T.Y."/>
        </authorList>
    </citation>
    <scope>NUCLEOTIDE SEQUENCE</scope>
    <source>
        <strain evidence="1">JEL0513</strain>
    </source>
</reference>
<dbReference type="GO" id="GO:0005506">
    <property type="term" value="F:iron ion binding"/>
    <property type="evidence" value="ECO:0007669"/>
    <property type="project" value="InterPro"/>
</dbReference>
<sequence>MALENKAIISTDFLKMFDYKTICVIMAGADSNQLRRLEDLFEPILTIARGGYVRFLPEWLDFAGNVEKDTQSIDLVINTCIEIVIDRRAATDAGTEFADALSALIDARDSDGSCSSNFEIVSFFFTIIGAGV</sequence>
<organism evidence="1 2">
    <name type="scientific">Physocladia obscura</name>
    <dbReference type="NCBI Taxonomy" id="109957"/>
    <lineage>
        <taxon>Eukaryota</taxon>
        <taxon>Fungi</taxon>
        <taxon>Fungi incertae sedis</taxon>
        <taxon>Chytridiomycota</taxon>
        <taxon>Chytridiomycota incertae sedis</taxon>
        <taxon>Chytridiomycetes</taxon>
        <taxon>Chytridiales</taxon>
        <taxon>Chytriomycetaceae</taxon>
        <taxon>Physocladia</taxon>
    </lineage>
</organism>
<dbReference type="GO" id="GO:0016705">
    <property type="term" value="F:oxidoreductase activity, acting on paired donors, with incorporation or reduction of molecular oxygen"/>
    <property type="evidence" value="ECO:0007669"/>
    <property type="project" value="InterPro"/>
</dbReference>
<dbReference type="SUPFAM" id="SSF48264">
    <property type="entry name" value="Cytochrome P450"/>
    <property type="match status" value="1"/>
</dbReference>
<dbReference type="InterPro" id="IPR036396">
    <property type="entry name" value="Cyt_P450_sf"/>
</dbReference>
<gene>
    <name evidence="1" type="ORF">HK100_010761</name>
</gene>
<dbReference type="GO" id="GO:0004497">
    <property type="term" value="F:monooxygenase activity"/>
    <property type="evidence" value="ECO:0007669"/>
    <property type="project" value="InterPro"/>
</dbReference>
<dbReference type="GO" id="GO:0020037">
    <property type="term" value="F:heme binding"/>
    <property type="evidence" value="ECO:0007669"/>
    <property type="project" value="InterPro"/>
</dbReference>
<dbReference type="Proteomes" id="UP001211907">
    <property type="component" value="Unassembled WGS sequence"/>
</dbReference>
<dbReference type="EMBL" id="JADGJH010006051">
    <property type="protein sequence ID" value="KAJ3078330.1"/>
    <property type="molecule type" value="Genomic_DNA"/>
</dbReference>
<dbReference type="AlphaFoldDB" id="A0AAD5XAL1"/>
<keyword evidence="2" id="KW-1185">Reference proteome</keyword>
<comment type="caution">
    <text evidence="1">The sequence shown here is derived from an EMBL/GenBank/DDBJ whole genome shotgun (WGS) entry which is preliminary data.</text>
</comment>
<evidence type="ECO:0008006" key="3">
    <source>
        <dbReference type="Google" id="ProtNLM"/>
    </source>
</evidence>
<dbReference type="Gene3D" id="1.10.630.10">
    <property type="entry name" value="Cytochrome P450"/>
    <property type="match status" value="1"/>
</dbReference>
<protein>
    <recommendedName>
        <fullName evidence="3">Cytochrome P450</fullName>
    </recommendedName>
</protein>
<proteinExistence type="predicted"/>